<comment type="catalytic activity">
    <reaction evidence="4 7">
        <text>(6S)-5-formyl-5,6,7,8-tetrahydrofolate + ATP = (6R)-5,10-methenyltetrahydrofolate + ADP + phosphate</text>
        <dbReference type="Rhea" id="RHEA:10488"/>
        <dbReference type="ChEBI" id="CHEBI:30616"/>
        <dbReference type="ChEBI" id="CHEBI:43474"/>
        <dbReference type="ChEBI" id="CHEBI:57455"/>
        <dbReference type="ChEBI" id="CHEBI:57457"/>
        <dbReference type="ChEBI" id="CHEBI:456216"/>
        <dbReference type="EC" id="6.3.3.2"/>
    </reaction>
</comment>
<evidence type="ECO:0000256" key="5">
    <source>
        <dbReference type="ARBA" id="ARBA00038966"/>
    </source>
</evidence>
<dbReference type="AlphaFoldDB" id="A0A2T0FCH0"/>
<evidence type="ECO:0000256" key="3">
    <source>
        <dbReference type="ARBA" id="ARBA00022840"/>
    </source>
</evidence>
<comment type="caution">
    <text evidence="8">The sequence shown here is derived from an EMBL/GenBank/DDBJ whole genome shotgun (WGS) entry which is preliminary data.</text>
</comment>
<keyword evidence="7" id="KW-0479">Metal-binding</keyword>
<dbReference type="PANTHER" id="PTHR23407:SF1">
    <property type="entry name" value="5-FORMYLTETRAHYDROFOLATE CYCLO-LIGASE"/>
    <property type="match status" value="1"/>
</dbReference>
<evidence type="ECO:0000256" key="7">
    <source>
        <dbReference type="RuleBase" id="RU361279"/>
    </source>
</evidence>
<dbReference type="SUPFAM" id="SSF100950">
    <property type="entry name" value="NagB/RpiA/CoA transferase-like"/>
    <property type="match status" value="1"/>
</dbReference>
<dbReference type="GO" id="GO:0009396">
    <property type="term" value="P:folic acid-containing compound biosynthetic process"/>
    <property type="evidence" value="ECO:0007669"/>
    <property type="project" value="TreeGrafter"/>
</dbReference>
<evidence type="ECO:0000256" key="6">
    <source>
        <dbReference type="PIRSR" id="PIRSR006806-1"/>
    </source>
</evidence>
<evidence type="ECO:0000313" key="9">
    <source>
        <dbReference type="Proteomes" id="UP000238350"/>
    </source>
</evidence>
<dbReference type="GO" id="GO:0030272">
    <property type="term" value="F:5-formyltetrahydrofolate cyclo-ligase activity"/>
    <property type="evidence" value="ECO:0007669"/>
    <property type="project" value="UniProtKB-EC"/>
</dbReference>
<dbReference type="STRING" id="45607.A0A2T0FCH0"/>
<evidence type="ECO:0000313" key="8">
    <source>
        <dbReference type="EMBL" id="PRT52704.1"/>
    </source>
</evidence>
<feature type="binding site" evidence="6">
    <location>
        <begin position="16"/>
        <end position="20"/>
    </location>
    <ligand>
        <name>ATP</name>
        <dbReference type="ChEBI" id="CHEBI:30616"/>
    </ligand>
</feature>
<keyword evidence="3 6" id="KW-0067">ATP-binding</keyword>
<feature type="binding site" evidence="6">
    <location>
        <position position="62"/>
    </location>
    <ligand>
        <name>substrate</name>
    </ligand>
</feature>
<dbReference type="EMBL" id="NDIQ01000001">
    <property type="protein sequence ID" value="PRT52704.1"/>
    <property type="molecule type" value="Genomic_DNA"/>
</dbReference>
<keyword evidence="9" id="KW-1185">Reference proteome</keyword>
<keyword evidence="2 6" id="KW-0547">Nucleotide-binding</keyword>
<accession>A0A2T0FCH0</accession>
<feature type="binding site" evidence="6">
    <location>
        <position position="68"/>
    </location>
    <ligand>
        <name>substrate</name>
    </ligand>
</feature>
<dbReference type="NCBIfam" id="TIGR02727">
    <property type="entry name" value="MTHFS_bact"/>
    <property type="match status" value="1"/>
</dbReference>
<proteinExistence type="inferred from homology"/>
<dbReference type="InterPro" id="IPR002698">
    <property type="entry name" value="FTHF_cligase"/>
</dbReference>
<dbReference type="RefSeq" id="XP_024662650.1">
    <property type="nucleotide sequence ID" value="XM_024806882.1"/>
</dbReference>
<dbReference type="GO" id="GO:0035999">
    <property type="term" value="P:tetrahydrofolate interconversion"/>
    <property type="evidence" value="ECO:0007669"/>
    <property type="project" value="TreeGrafter"/>
</dbReference>
<dbReference type="OrthoDB" id="2015992at2759"/>
<evidence type="ECO:0000256" key="2">
    <source>
        <dbReference type="ARBA" id="ARBA00022741"/>
    </source>
</evidence>
<dbReference type="GO" id="GO:0005524">
    <property type="term" value="F:ATP binding"/>
    <property type="evidence" value="ECO:0007669"/>
    <property type="project" value="UniProtKB-KW"/>
</dbReference>
<feature type="binding site" evidence="6">
    <location>
        <begin position="160"/>
        <end position="168"/>
    </location>
    <ligand>
        <name>ATP</name>
        <dbReference type="ChEBI" id="CHEBI:30616"/>
    </ligand>
</feature>
<organism evidence="8 9">
    <name type="scientific">Wickerhamiella sorbophila</name>
    <dbReference type="NCBI Taxonomy" id="45607"/>
    <lineage>
        <taxon>Eukaryota</taxon>
        <taxon>Fungi</taxon>
        <taxon>Dikarya</taxon>
        <taxon>Ascomycota</taxon>
        <taxon>Saccharomycotina</taxon>
        <taxon>Dipodascomycetes</taxon>
        <taxon>Dipodascales</taxon>
        <taxon>Trichomonascaceae</taxon>
        <taxon>Wickerhamiella</taxon>
    </lineage>
</organism>
<dbReference type="GO" id="GO:0005739">
    <property type="term" value="C:mitochondrion"/>
    <property type="evidence" value="ECO:0007669"/>
    <property type="project" value="TreeGrafter"/>
</dbReference>
<dbReference type="PIRSF" id="PIRSF006806">
    <property type="entry name" value="FTHF_cligase"/>
    <property type="match status" value="1"/>
</dbReference>
<evidence type="ECO:0000256" key="4">
    <source>
        <dbReference type="ARBA" id="ARBA00036539"/>
    </source>
</evidence>
<keyword evidence="7" id="KW-0460">Magnesium</keyword>
<dbReference type="Gene3D" id="3.40.50.10420">
    <property type="entry name" value="NagB/RpiA/CoA transferase-like"/>
    <property type="match status" value="1"/>
</dbReference>
<dbReference type="InterPro" id="IPR024185">
    <property type="entry name" value="FTHF_cligase-like_sf"/>
</dbReference>
<dbReference type="Pfam" id="PF01812">
    <property type="entry name" value="5-FTHF_cyc-lig"/>
    <property type="match status" value="1"/>
</dbReference>
<reference evidence="8 9" key="1">
    <citation type="submission" date="2017-04" db="EMBL/GenBank/DDBJ databases">
        <title>Genome sequencing of [Candida] sorbophila.</title>
        <authorList>
            <person name="Ahn J.O."/>
        </authorList>
    </citation>
    <scope>NUCLEOTIDE SEQUENCE [LARGE SCALE GENOMIC DNA]</scope>
    <source>
        <strain evidence="8 9">DS02</strain>
    </source>
</reference>
<comment type="similarity">
    <text evidence="1 7">Belongs to the 5-formyltetrahydrofolate cyclo-ligase family.</text>
</comment>
<keyword evidence="8" id="KW-0436">Ligase</keyword>
<evidence type="ECO:0000256" key="1">
    <source>
        <dbReference type="ARBA" id="ARBA00010638"/>
    </source>
</evidence>
<comment type="cofactor">
    <cofactor evidence="7">
        <name>Mg(2+)</name>
        <dbReference type="ChEBI" id="CHEBI:18420"/>
    </cofactor>
</comment>
<protein>
    <recommendedName>
        <fullName evidence="5 7">5-formyltetrahydrofolate cyclo-ligase</fullName>
        <ecNumber evidence="5 7">6.3.3.2</ecNumber>
    </recommendedName>
</protein>
<dbReference type="EC" id="6.3.3.2" evidence="5 7"/>
<gene>
    <name evidence="8" type="ORF">B9G98_00324</name>
</gene>
<sequence length="218" mass="24290">MPSRAFPSLQPNMLMKRALRKSVAEKLSQLTAQTIKTESIANANSLASLPEYMEAQNIAVYLHMDDGEARTDTIITKIFDDGKSLFLPKIVPLKNMEPQFPNQKTHLVMKHVKSQTEIDALTPQGRYRLREPEKGENCFARGGLDLIILPAVAYTKTCQRLGHGKGFYDSFIQEHIKVTGNKPKLVGVGLSPQLVESIPTESHDEHLDAVVVAGHLYK</sequence>
<dbReference type="Proteomes" id="UP000238350">
    <property type="component" value="Unassembled WGS sequence"/>
</dbReference>
<dbReference type="GO" id="GO:0046872">
    <property type="term" value="F:metal ion binding"/>
    <property type="evidence" value="ECO:0007669"/>
    <property type="project" value="UniProtKB-KW"/>
</dbReference>
<dbReference type="GeneID" id="36514073"/>
<name>A0A2T0FCH0_9ASCO</name>
<dbReference type="PANTHER" id="PTHR23407">
    <property type="entry name" value="ATPASE INHIBITOR/5-FORMYLTETRAHYDROFOLATE CYCLO-LIGASE"/>
    <property type="match status" value="1"/>
</dbReference>
<dbReference type="InterPro" id="IPR037171">
    <property type="entry name" value="NagB/RpiA_transferase-like"/>
</dbReference>